<name>A0A0F9RQY8_9ZZZZ</name>
<reference evidence="2" key="1">
    <citation type="journal article" date="2015" name="Nature">
        <title>Complex archaea that bridge the gap between prokaryotes and eukaryotes.</title>
        <authorList>
            <person name="Spang A."/>
            <person name="Saw J.H."/>
            <person name="Jorgensen S.L."/>
            <person name="Zaremba-Niedzwiedzka K."/>
            <person name="Martijn J."/>
            <person name="Lind A.E."/>
            <person name="van Eijk R."/>
            <person name="Schleper C."/>
            <person name="Guy L."/>
            <person name="Ettema T.J."/>
        </authorList>
    </citation>
    <scope>NUCLEOTIDE SEQUENCE</scope>
</reference>
<gene>
    <name evidence="2" type="ORF">LCGC14_0942470</name>
</gene>
<evidence type="ECO:0000313" key="2">
    <source>
        <dbReference type="EMBL" id="KKN19758.1"/>
    </source>
</evidence>
<proteinExistence type="predicted"/>
<protein>
    <recommendedName>
        <fullName evidence="1">SCP2 domain-containing protein</fullName>
    </recommendedName>
</protein>
<dbReference type="AlphaFoldDB" id="A0A0F9RQY8"/>
<comment type="caution">
    <text evidence="2">The sequence shown here is derived from an EMBL/GenBank/DDBJ whole genome shotgun (WGS) entry which is preliminary data.</text>
</comment>
<evidence type="ECO:0000259" key="1">
    <source>
        <dbReference type="Pfam" id="PF02036"/>
    </source>
</evidence>
<accession>A0A0F9RQY8</accession>
<feature type="domain" description="SCP2" evidence="1">
    <location>
        <begin position="41"/>
        <end position="129"/>
    </location>
</feature>
<dbReference type="Gene3D" id="3.30.1050.10">
    <property type="entry name" value="SCP2 sterol-binding domain"/>
    <property type="match status" value="1"/>
</dbReference>
<dbReference type="Pfam" id="PF02036">
    <property type="entry name" value="SCP2"/>
    <property type="match status" value="1"/>
</dbReference>
<dbReference type="InterPro" id="IPR003033">
    <property type="entry name" value="SCP2_sterol-bd_dom"/>
</dbReference>
<dbReference type="EMBL" id="LAZR01003303">
    <property type="protein sequence ID" value="KKN19758.1"/>
    <property type="molecule type" value="Genomic_DNA"/>
</dbReference>
<dbReference type="InterPro" id="IPR036527">
    <property type="entry name" value="SCP2_sterol-bd_dom_sf"/>
</dbReference>
<organism evidence="2">
    <name type="scientific">marine sediment metagenome</name>
    <dbReference type="NCBI Taxonomy" id="412755"/>
    <lineage>
        <taxon>unclassified sequences</taxon>
        <taxon>metagenomes</taxon>
        <taxon>ecological metagenomes</taxon>
    </lineage>
</organism>
<dbReference type="SUPFAM" id="SSF55718">
    <property type="entry name" value="SCP-like"/>
    <property type="match status" value="1"/>
</dbReference>
<sequence>MLDSKNFKSVIYNLENNNEEFVSALDRVIRFGVNIVNNIEELRKEILDYDEIYQIFITDSNFNFWIKVSNGILLYKKGINRKASFRVRYKKKIFINILKHKMYGTDAFMRGKVKIDGTLTQGLKFIKLFRLFIKYMENGMDKI</sequence>